<dbReference type="AlphaFoldDB" id="A0A511Z4V7"/>
<feature type="signal peptide" evidence="2">
    <location>
        <begin position="1"/>
        <end position="33"/>
    </location>
</feature>
<evidence type="ECO:0000313" key="3">
    <source>
        <dbReference type="EMBL" id="GEN82460.1"/>
    </source>
</evidence>
<keyword evidence="2" id="KW-0732">Signal</keyword>
<evidence type="ECO:0000313" key="4">
    <source>
        <dbReference type="Proteomes" id="UP000321901"/>
    </source>
</evidence>
<evidence type="ECO:0000256" key="2">
    <source>
        <dbReference type="SAM" id="SignalP"/>
    </source>
</evidence>
<comment type="caution">
    <text evidence="3">The sequence shown here is derived from an EMBL/GenBank/DDBJ whole genome shotgun (WGS) entry which is preliminary data.</text>
</comment>
<proteinExistence type="predicted"/>
<evidence type="ECO:0000256" key="1">
    <source>
        <dbReference type="SAM" id="Coils"/>
    </source>
</evidence>
<gene>
    <name evidence="3" type="ORF">SLU01_07720</name>
</gene>
<dbReference type="EMBL" id="BJYL01000008">
    <property type="protein sequence ID" value="GEN82460.1"/>
    <property type="molecule type" value="Genomic_DNA"/>
</dbReference>
<feature type="chain" id="PRO_5021748074" evidence="2">
    <location>
        <begin position="34"/>
        <end position="98"/>
    </location>
</feature>
<accession>A0A511Z4V7</accession>
<keyword evidence="1" id="KW-0175">Coiled coil</keyword>
<reference evidence="3 4" key="1">
    <citation type="submission" date="2019-07" db="EMBL/GenBank/DDBJ databases">
        <title>Whole genome shotgun sequence of Sporosarcina luteola NBRC 105378.</title>
        <authorList>
            <person name="Hosoyama A."/>
            <person name="Uohara A."/>
            <person name="Ohji S."/>
            <person name="Ichikawa N."/>
        </authorList>
    </citation>
    <scope>NUCLEOTIDE SEQUENCE [LARGE SCALE GENOMIC DNA]</scope>
    <source>
        <strain evidence="3 4">NBRC 105378</strain>
    </source>
</reference>
<organism evidence="3 4">
    <name type="scientific">Sporosarcina luteola</name>
    <dbReference type="NCBI Taxonomy" id="582850"/>
    <lineage>
        <taxon>Bacteria</taxon>
        <taxon>Bacillati</taxon>
        <taxon>Bacillota</taxon>
        <taxon>Bacilli</taxon>
        <taxon>Bacillales</taxon>
        <taxon>Caryophanaceae</taxon>
        <taxon>Sporosarcina</taxon>
    </lineage>
</organism>
<sequence>MKRSMSKGVIVIKKVLAILLAVSVVACSATIFAAVEPAVELLASFEKEYEQHLHDAESFERLENGLNKAELDLLELAADDTGLTLKTVNKRLDGQAGK</sequence>
<keyword evidence="4" id="KW-1185">Reference proteome</keyword>
<feature type="coiled-coil region" evidence="1">
    <location>
        <begin position="42"/>
        <end position="79"/>
    </location>
</feature>
<dbReference type="PROSITE" id="PS51257">
    <property type="entry name" value="PROKAR_LIPOPROTEIN"/>
    <property type="match status" value="1"/>
</dbReference>
<name>A0A511Z4V7_9BACL</name>
<dbReference type="Proteomes" id="UP000321901">
    <property type="component" value="Unassembled WGS sequence"/>
</dbReference>
<protein>
    <submittedName>
        <fullName evidence="3">Uncharacterized protein</fullName>
    </submittedName>
</protein>